<dbReference type="Proteomes" id="UP000327013">
    <property type="component" value="Chromosome 2"/>
</dbReference>
<sequence length="406" mass="45980">MARSVLGVLAFLLSFYYQIPAQLAVGLTGNASFRLRPPNDTLCAHLIRPAGYHCSEHTVQTKDGYLLALQRVSSSRAGDMKEQRGPPVLLQHGLFMGGDVWFLDSSEQSLGFILADNGFDVWVGNVRGTRWSHGHICLSEKDKEFWDWSWQELALYDLTDMICYINSITNTKIFVVGHSQGTIMSLAAFTQPDVVEMVEAAALLSPISYLEHITAPFVLRMVNMHLDQMILAMGIHQLNFRSEWGVNLLDSICDGHVDCNDLLNTITGKNCCFNNSRVDFYLEYVPHPSSSKNLRHLFQMIRKGTFSKYDYGLFKNLKLYGQPKPPVFDLGHIPKSLPLWMAYGGSDDLADVMDVQHTLKELQCKPELLYLESYGHVDFVLSVNAKKDLYDHMILFFRSWGKSSSF</sequence>
<dbReference type="InterPro" id="IPR025483">
    <property type="entry name" value="Lipase_euk"/>
</dbReference>
<dbReference type="GO" id="GO:0016788">
    <property type="term" value="F:hydrolase activity, acting on ester bonds"/>
    <property type="evidence" value="ECO:0007669"/>
    <property type="project" value="InterPro"/>
</dbReference>
<dbReference type="InterPro" id="IPR029058">
    <property type="entry name" value="AB_hydrolase_fold"/>
</dbReference>
<dbReference type="OrthoDB" id="9974421at2759"/>
<evidence type="ECO:0000256" key="4">
    <source>
        <dbReference type="ARBA" id="ARBA00022963"/>
    </source>
</evidence>
<name>A0A5N6QPX9_9ROSI</name>
<evidence type="ECO:0000259" key="10">
    <source>
        <dbReference type="Pfam" id="PF04083"/>
    </source>
</evidence>
<feature type="chain" id="PRO_5024303744" description="Lipase" evidence="9">
    <location>
        <begin position="22"/>
        <end position="406"/>
    </location>
</feature>
<dbReference type="PANTHER" id="PTHR11005">
    <property type="entry name" value="LYSOSOMAL ACID LIPASE-RELATED"/>
    <property type="match status" value="1"/>
</dbReference>
<comment type="similarity">
    <text evidence="1 7">Belongs to the AB hydrolase superfamily. Lipase family.</text>
</comment>
<evidence type="ECO:0000313" key="11">
    <source>
        <dbReference type="EMBL" id="KAE8008039.1"/>
    </source>
</evidence>
<dbReference type="Pfam" id="PF04083">
    <property type="entry name" value="Abhydro_lipase"/>
    <property type="match status" value="1"/>
</dbReference>
<keyword evidence="2 9" id="KW-0732">Signal</keyword>
<proteinExistence type="inferred from homology"/>
<dbReference type="Gene3D" id="3.40.50.1820">
    <property type="entry name" value="alpha/beta hydrolase"/>
    <property type="match status" value="1"/>
</dbReference>
<accession>A0A5N6QPX9</accession>
<dbReference type="SUPFAM" id="SSF53474">
    <property type="entry name" value="alpha/beta-Hydrolases"/>
    <property type="match status" value="1"/>
</dbReference>
<keyword evidence="6" id="KW-0325">Glycoprotein</keyword>
<gene>
    <name evidence="11" type="ORF">FH972_004588</name>
</gene>
<feature type="active site" description="Charge relay system" evidence="8">
    <location>
        <position position="376"/>
    </location>
</feature>
<evidence type="ECO:0000256" key="6">
    <source>
        <dbReference type="ARBA" id="ARBA00023180"/>
    </source>
</evidence>
<evidence type="ECO:0000256" key="9">
    <source>
        <dbReference type="SAM" id="SignalP"/>
    </source>
</evidence>
<dbReference type="PIRSF" id="PIRSF000862">
    <property type="entry name" value="Steryl_ester_lip"/>
    <property type="match status" value="1"/>
</dbReference>
<dbReference type="GO" id="GO:0016042">
    <property type="term" value="P:lipid catabolic process"/>
    <property type="evidence" value="ECO:0007669"/>
    <property type="project" value="UniProtKB-KW"/>
</dbReference>
<protein>
    <recommendedName>
        <fullName evidence="7">Lipase</fullName>
    </recommendedName>
</protein>
<evidence type="ECO:0000256" key="8">
    <source>
        <dbReference type="PIRSR" id="PIRSR000862-1"/>
    </source>
</evidence>
<evidence type="ECO:0000256" key="1">
    <source>
        <dbReference type="ARBA" id="ARBA00010701"/>
    </source>
</evidence>
<feature type="active site" description="Nucleophile" evidence="8">
    <location>
        <position position="179"/>
    </location>
</feature>
<reference evidence="11 12" key="1">
    <citation type="submission" date="2019-06" db="EMBL/GenBank/DDBJ databases">
        <title>A chromosomal-level reference genome of Carpinus fangiana (Coryloideae, Betulaceae).</title>
        <authorList>
            <person name="Yang X."/>
            <person name="Wang Z."/>
            <person name="Zhang L."/>
            <person name="Hao G."/>
            <person name="Liu J."/>
            <person name="Yang Y."/>
        </authorList>
    </citation>
    <scope>NUCLEOTIDE SEQUENCE [LARGE SCALE GENOMIC DNA]</scope>
    <source>
        <strain evidence="11">Cfa_2016G</strain>
        <tissue evidence="11">Leaf</tissue>
    </source>
</reference>
<feature type="signal peptide" evidence="9">
    <location>
        <begin position="1"/>
        <end position="21"/>
    </location>
</feature>
<dbReference type="InterPro" id="IPR006693">
    <property type="entry name" value="AB_hydrolase_lipase"/>
</dbReference>
<feature type="domain" description="Partial AB-hydrolase lipase" evidence="10">
    <location>
        <begin position="44"/>
        <end position="103"/>
    </location>
</feature>
<evidence type="ECO:0000256" key="2">
    <source>
        <dbReference type="ARBA" id="ARBA00022729"/>
    </source>
</evidence>
<evidence type="ECO:0000256" key="3">
    <source>
        <dbReference type="ARBA" id="ARBA00022801"/>
    </source>
</evidence>
<dbReference type="EMBL" id="CM017322">
    <property type="protein sequence ID" value="KAE8008039.1"/>
    <property type="molecule type" value="Genomic_DNA"/>
</dbReference>
<keyword evidence="4 7" id="KW-0442">Lipid degradation</keyword>
<feature type="active site" description="Charge relay system" evidence="8">
    <location>
        <position position="347"/>
    </location>
</feature>
<keyword evidence="12" id="KW-1185">Reference proteome</keyword>
<evidence type="ECO:0000256" key="5">
    <source>
        <dbReference type="ARBA" id="ARBA00023098"/>
    </source>
</evidence>
<dbReference type="FunFam" id="3.40.50.1820:FF:000057">
    <property type="entry name" value="Lipase"/>
    <property type="match status" value="1"/>
</dbReference>
<keyword evidence="3 7" id="KW-0378">Hydrolase</keyword>
<keyword evidence="5" id="KW-0443">Lipid metabolism</keyword>
<evidence type="ECO:0000313" key="12">
    <source>
        <dbReference type="Proteomes" id="UP000327013"/>
    </source>
</evidence>
<dbReference type="AlphaFoldDB" id="A0A5N6QPX9"/>
<evidence type="ECO:0000256" key="7">
    <source>
        <dbReference type="PIRNR" id="PIRNR000862"/>
    </source>
</evidence>
<organism evidence="11 12">
    <name type="scientific">Carpinus fangiana</name>
    <dbReference type="NCBI Taxonomy" id="176857"/>
    <lineage>
        <taxon>Eukaryota</taxon>
        <taxon>Viridiplantae</taxon>
        <taxon>Streptophyta</taxon>
        <taxon>Embryophyta</taxon>
        <taxon>Tracheophyta</taxon>
        <taxon>Spermatophyta</taxon>
        <taxon>Magnoliopsida</taxon>
        <taxon>eudicotyledons</taxon>
        <taxon>Gunneridae</taxon>
        <taxon>Pentapetalae</taxon>
        <taxon>rosids</taxon>
        <taxon>fabids</taxon>
        <taxon>Fagales</taxon>
        <taxon>Betulaceae</taxon>
        <taxon>Carpinus</taxon>
    </lineage>
</organism>